<evidence type="ECO:0000313" key="1">
    <source>
        <dbReference type="EMBL" id="KAL2332911.1"/>
    </source>
</evidence>
<evidence type="ECO:0000313" key="2">
    <source>
        <dbReference type="Proteomes" id="UP001603857"/>
    </source>
</evidence>
<dbReference type="AlphaFoldDB" id="A0ABD1MAV9"/>
<protein>
    <submittedName>
        <fullName evidence="1">Uncharacterized protein</fullName>
    </submittedName>
</protein>
<accession>A0ABD1MAV9</accession>
<organism evidence="1 2">
    <name type="scientific">Flemingia macrophylla</name>
    <dbReference type="NCBI Taxonomy" id="520843"/>
    <lineage>
        <taxon>Eukaryota</taxon>
        <taxon>Viridiplantae</taxon>
        <taxon>Streptophyta</taxon>
        <taxon>Embryophyta</taxon>
        <taxon>Tracheophyta</taxon>
        <taxon>Spermatophyta</taxon>
        <taxon>Magnoliopsida</taxon>
        <taxon>eudicotyledons</taxon>
        <taxon>Gunneridae</taxon>
        <taxon>Pentapetalae</taxon>
        <taxon>rosids</taxon>
        <taxon>fabids</taxon>
        <taxon>Fabales</taxon>
        <taxon>Fabaceae</taxon>
        <taxon>Papilionoideae</taxon>
        <taxon>50 kb inversion clade</taxon>
        <taxon>NPAAA clade</taxon>
        <taxon>indigoferoid/millettioid clade</taxon>
        <taxon>Phaseoleae</taxon>
        <taxon>Flemingia</taxon>
    </lineage>
</organism>
<name>A0ABD1MAV9_9FABA</name>
<gene>
    <name evidence="1" type="ORF">Fmac_014124</name>
</gene>
<comment type="caution">
    <text evidence="1">The sequence shown here is derived from an EMBL/GenBank/DDBJ whole genome shotgun (WGS) entry which is preliminary data.</text>
</comment>
<dbReference type="Proteomes" id="UP001603857">
    <property type="component" value="Unassembled WGS sequence"/>
</dbReference>
<keyword evidence="2" id="KW-1185">Reference proteome</keyword>
<dbReference type="EMBL" id="JBGMDY010000005">
    <property type="protein sequence ID" value="KAL2332911.1"/>
    <property type="molecule type" value="Genomic_DNA"/>
</dbReference>
<reference evidence="1 2" key="1">
    <citation type="submission" date="2024-08" db="EMBL/GenBank/DDBJ databases">
        <title>Insights into the chromosomal genome structure of Flemingia macrophylla.</title>
        <authorList>
            <person name="Ding Y."/>
            <person name="Zhao Y."/>
            <person name="Bi W."/>
            <person name="Wu M."/>
            <person name="Zhao G."/>
            <person name="Gong Y."/>
            <person name="Li W."/>
            <person name="Zhang P."/>
        </authorList>
    </citation>
    <scope>NUCLEOTIDE SEQUENCE [LARGE SCALE GENOMIC DNA]</scope>
    <source>
        <strain evidence="1">DYQJB</strain>
        <tissue evidence="1">Leaf</tissue>
    </source>
</reference>
<sequence>MFVSLYVLNDGNDQSMMKNHFADSSLVTALLIPEGAWQITPVDSRGCSEQMEGVVGLC</sequence>
<proteinExistence type="predicted"/>